<sequence length="89" mass="10231">MEQSTDSNEGDDDFSPEKRLEAPNHRLIEAGIATIPDMETLRECVAYENAHQNRTPILKRLDRKAAELREAEEECCLNQQRRSVFPFVG</sequence>
<protein>
    <recommendedName>
        <fullName evidence="2">DUF8129 domain-containing protein</fullName>
    </recommendedName>
</protein>
<feature type="region of interest" description="Disordered" evidence="1">
    <location>
        <begin position="1"/>
        <end position="23"/>
    </location>
</feature>
<accession>A0A482T5Z6</accession>
<name>A0A482T5Z6_9EURY</name>
<dbReference type="RefSeq" id="WP_129786778.1">
    <property type="nucleotide sequence ID" value="NZ_RZHH01000006.1"/>
</dbReference>
<evidence type="ECO:0000313" key="4">
    <source>
        <dbReference type="Proteomes" id="UP000294028"/>
    </source>
</evidence>
<evidence type="ECO:0000313" key="3">
    <source>
        <dbReference type="EMBL" id="RYJ08025.1"/>
    </source>
</evidence>
<comment type="caution">
    <text evidence="3">The sequence shown here is derived from an EMBL/GenBank/DDBJ whole genome shotgun (WGS) entry which is preliminary data.</text>
</comment>
<dbReference type="EMBL" id="RZHH01000006">
    <property type="protein sequence ID" value="RYJ08025.1"/>
    <property type="molecule type" value="Genomic_DNA"/>
</dbReference>
<evidence type="ECO:0000256" key="1">
    <source>
        <dbReference type="SAM" id="MobiDB-lite"/>
    </source>
</evidence>
<organism evidence="3 4">
    <name type="scientific">Halogeometricum borinquense</name>
    <dbReference type="NCBI Taxonomy" id="60847"/>
    <lineage>
        <taxon>Archaea</taxon>
        <taxon>Methanobacteriati</taxon>
        <taxon>Methanobacteriota</taxon>
        <taxon>Stenosarchaea group</taxon>
        <taxon>Halobacteria</taxon>
        <taxon>Halobacteriales</taxon>
        <taxon>Haloferacaceae</taxon>
        <taxon>Halogeometricum</taxon>
    </lineage>
</organism>
<gene>
    <name evidence="3" type="ORF">ELS19_19735</name>
</gene>
<dbReference type="AlphaFoldDB" id="A0A482T5Z6"/>
<dbReference type="InterPro" id="IPR058442">
    <property type="entry name" value="DUF8129"/>
</dbReference>
<feature type="domain" description="DUF8129" evidence="2">
    <location>
        <begin position="16"/>
        <end position="70"/>
    </location>
</feature>
<dbReference type="Proteomes" id="UP000294028">
    <property type="component" value="Unassembled WGS sequence"/>
</dbReference>
<proteinExistence type="predicted"/>
<dbReference type="Pfam" id="PF26450">
    <property type="entry name" value="DUF8129"/>
    <property type="match status" value="1"/>
</dbReference>
<reference evidence="3 4" key="1">
    <citation type="submission" date="2018-12" db="EMBL/GenBank/DDBJ databases">
        <title>Genome analysis provides insights into bioremediation potentialities of Halogeometricum borinquense strain N11.</title>
        <authorList>
            <person name="Najjari A."/>
            <person name="Youssef N."/>
            <person name="Fhoula I."/>
            <person name="Ben Dhia O."/>
            <person name="Mahjoubi M."/>
            <person name="Ouzari H.I."/>
            <person name="Cherif A."/>
        </authorList>
    </citation>
    <scope>NUCLEOTIDE SEQUENCE [LARGE SCALE GENOMIC DNA]</scope>
    <source>
        <strain evidence="3 4">N11</strain>
    </source>
</reference>
<evidence type="ECO:0000259" key="2">
    <source>
        <dbReference type="Pfam" id="PF26450"/>
    </source>
</evidence>